<proteinExistence type="predicted"/>
<reference evidence="2 3" key="1">
    <citation type="submission" date="2023-10" db="EMBL/GenBank/DDBJ databases">
        <authorList>
            <person name="Wang X.X."/>
        </authorList>
    </citation>
    <scope>NUCLEOTIDE SEQUENCE [LARGE SCALE GENOMIC DNA]</scope>
    <source>
        <strain evidence="2 3">NBRC 12816</strain>
    </source>
</reference>
<evidence type="ECO:0000313" key="3">
    <source>
        <dbReference type="Proteomes" id="UP001278571"/>
    </source>
</evidence>
<sequence>MNHATRARRALLATVLLAGGLLLGQTVTAPVAEAATSRTCNVNRLHQQARDERDRAAQLKRLGAREEARRAAARADALDRQARQCARADEVVAPPFGR</sequence>
<feature type="signal peptide" evidence="1">
    <location>
        <begin position="1"/>
        <end position="34"/>
    </location>
</feature>
<keyword evidence="3" id="KW-1185">Reference proteome</keyword>
<dbReference type="RefSeq" id="WP_319013235.1">
    <property type="nucleotide sequence ID" value="NZ_JAWJZF010000517.1"/>
</dbReference>
<protein>
    <recommendedName>
        <fullName evidence="4">Secreted protein</fullName>
    </recommendedName>
</protein>
<dbReference type="PROSITE" id="PS51318">
    <property type="entry name" value="TAT"/>
    <property type="match status" value="1"/>
</dbReference>
<gene>
    <name evidence="2" type="ORF">R2363_33550</name>
</gene>
<evidence type="ECO:0008006" key="4">
    <source>
        <dbReference type="Google" id="ProtNLM"/>
    </source>
</evidence>
<dbReference type="EMBL" id="JAWJZF010000517">
    <property type="protein sequence ID" value="MDX2297089.1"/>
    <property type="molecule type" value="Genomic_DNA"/>
</dbReference>
<dbReference type="Proteomes" id="UP001278571">
    <property type="component" value="Unassembled WGS sequence"/>
</dbReference>
<name>A0ABU4KH58_9ACTN</name>
<dbReference type="InterPro" id="IPR006311">
    <property type="entry name" value="TAT_signal"/>
</dbReference>
<evidence type="ECO:0000256" key="1">
    <source>
        <dbReference type="SAM" id="SignalP"/>
    </source>
</evidence>
<evidence type="ECO:0000313" key="2">
    <source>
        <dbReference type="EMBL" id="MDX2297089.1"/>
    </source>
</evidence>
<accession>A0ABU4KH58</accession>
<organism evidence="2 3">
    <name type="scientific">Streptomyces roseolus</name>
    <dbReference type="NCBI Taxonomy" id="67358"/>
    <lineage>
        <taxon>Bacteria</taxon>
        <taxon>Bacillati</taxon>
        <taxon>Actinomycetota</taxon>
        <taxon>Actinomycetes</taxon>
        <taxon>Kitasatosporales</taxon>
        <taxon>Streptomycetaceae</taxon>
        <taxon>Streptomyces</taxon>
    </lineage>
</organism>
<keyword evidence="1" id="KW-0732">Signal</keyword>
<feature type="chain" id="PRO_5045804448" description="Secreted protein" evidence="1">
    <location>
        <begin position="35"/>
        <end position="98"/>
    </location>
</feature>
<comment type="caution">
    <text evidence="2">The sequence shown here is derived from an EMBL/GenBank/DDBJ whole genome shotgun (WGS) entry which is preliminary data.</text>
</comment>